<dbReference type="RefSeq" id="XP_043167091.1">
    <property type="nucleotide sequence ID" value="XM_043311156.1"/>
</dbReference>
<keyword evidence="3" id="KW-1185">Reference proteome</keyword>
<reference evidence="2" key="1">
    <citation type="submission" date="2021-05" db="EMBL/GenBank/DDBJ databases">
        <authorList>
            <person name="Stam R."/>
        </authorList>
    </citation>
    <scope>NUCLEOTIDE SEQUENCE</scope>
    <source>
        <strain evidence="2">CS162</strain>
    </source>
</reference>
<evidence type="ECO:0000313" key="2">
    <source>
        <dbReference type="EMBL" id="CAG5154295.1"/>
    </source>
</evidence>
<name>A0A8J2I023_9PLEO</name>
<dbReference type="AlphaFoldDB" id="A0A8J2I023"/>
<dbReference type="GeneID" id="67015116"/>
<gene>
    <name evidence="2" type="ORF">ALTATR162_LOCUS3548</name>
</gene>
<evidence type="ECO:0000313" key="3">
    <source>
        <dbReference type="Proteomes" id="UP000676310"/>
    </source>
</evidence>
<organism evidence="2 3">
    <name type="scientific">Alternaria atra</name>
    <dbReference type="NCBI Taxonomy" id="119953"/>
    <lineage>
        <taxon>Eukaryota</taxon>
        <taxon>Fungi</taxon>
        <taxon>Dikarya</taxon>
        <taxon>Ascomycota</taxon>
        <taxon>Pezizomycotina</taxon>
        <taxon>Dothideomycetes</taxon>
        <taxon>Pleosporomycetidae</taxon>
        <taxon>Pleosporales</taxon>
        <taxon>Pleosporineae</taxon>
        <taxon>Pleosporaceae</taxon>
        <taxon>Alternaria</taxon>
        <taxon>Alternaria sect. Ulocladioides</taxon>
    </lineage>
</organism>
<comment type="caution">
    <text evidence="2">The sequence shown here is derived from an EMBL/GenBank/DDBJ whole genome shotgun (WGS) entry which is preliminary data.</text>
</comment>
<protein>
    <submittedName>
        <fullName evidence="2">Uncharacterized protein</fullName>
    </submittedName>
</protein>
<dbReference type="EMBL" id="CAJRGZ010000016">
    <property type="protein sequence ID" value="CAG5154295.1"/>
    <property type="molecule type" value="Genomic_DNA"/>
</dbReference>
<proteinExistence type="predicted"/>
<accession>A0A8J2I023</accession>
<sequence>MQAHEDALALLTSAPQKTTNTSTENLLSIYGAQEDRDPVRETFDTTHRKTILEELSDILQLRGRLQQIGATFSDNGELLTYGDPSSPLEFEAMVRLSPLYDEQWSAFFVDNYVPPDHGSADKQLWSGLRTLKKLLRNEGVILAGSISGILLGIQARSCEGYVLATLLEEDSSSEDDSGFGDDDIQKTEGTVLLDMNEYHDITGLPPMLHHRSSSTPHTIGWRFSDESTPPQRKDENWRFSDDRSSIPVWKDVEQANIGKAQTPLELVPMSENHGSEEVNAMPVVSRSEASRPPLSPNLILHGPSPLQVSRMVSKTSRPPLPTPLQTMNTQSIILQDGISSTTEENMQTEEVTKAIWVQKTAKDGTKSKKLGKVRRWFRHASGRGQGSESLVDFG</sequence>
<evidence type="ECO:0000256" key="1">
    <source>
        <dbReference type="SAM" id="MobiDB-lite"/>
    </source>
</evidence>
<feature type="region of interest" description="Disordered" evidence="1">
    <location>
        <begin position="219"/>
        <end position="239"/>
    </location>
</feature>
<dbReference type="Proteomes" id="UP000676310">
    <property type="component" value="Unassembled WGS sequence"/>
</dbReference>
<dbReference type="OrthoDB" id="3770985at2759"/>